<dbReference type="Proteomes" id="UP000199289">
    <property type="component" value="Unassembled WGS sequence"/>
</dbReference>
<reference evidence="1 4" key="3">
    <citation type="submission" date="2018-07" db="EMBL/GenBank/DDBJ databases">
        <title>Genome sequence of extremly halophilic archaeon Halopelagius longus strain BC12-B1.</title>
        <authorList>
            <person name="Zhang X."/>
        </authorList>
    </citation>
    <scope>NUCLEOTIDE SEQUENCE [LARGE SCALE GENOMIC DNA]</scope>
    <source>
        <strain evidence="1 4">BC12-B1</strain>
    </source>
</reference>
<accession>A0A1H1DPK7</accession>
<keyword evidence="4" id="KW-1185">Reference proteome</keyword>
<dbReference type="InterPro" id="IPR003795">
    <property type="entry name" value="DUF192"/>
</dbReference>
<proteinExistence type="predicted"/>
<evidence type="ECO:0000313" key="3">
    <source>
        <dbReference type="Proteomes" id="UP000199289"/>
    </source>
</evidence>
<evidence type="ECO:0000313" key="4">
    <source>
        <dbReference type="Proteomes" id="UP000255421"/>
    </source>
</evidence>
<evidence type="ECO:0000313" key="1">
    <source>
        <dbReference type="EMBL" id="RDI71421.1"/>
    </source>
</evidence>
<protein>
    <submittedName>
        <fullName evidence="1">DUF192 domain-containing protein</fullName>
    </submittedName>
</protein>
<dbReference type="AlphaFoldDB" id="A0A1H1DPK7"/>
<dbReference type="EMBL" id="QQST01000001">
    <property type="protein sequence ID" value="RDI71421.1"/>
    <property type="molecule type" value="Genomic_DNA"/>
</dbReference>
<sequence length="175" mass="19286">MVSRQTLTIAAFAVLVLASVTGAVYAFNPSAFPTSEYERTTVTVLDEADNETLATVDVRIADTHQKRYTGLSETESLGEDEGMLFVHDDEGEHAYVMREMSFPLDIVFVDENGTITQIHHAELPPEGTSGEDLTKYRGTGKYVLEVPYGYTNESCIEEGDRIRIGDYGSEGETTT</sequence>
<dbReference type="Proteomes" id="UP000255421">
    <property type="component" value="Unassembled WGS sequence"/>
</dbReference>
<name>A0A1H1DPK7_9EURY</name>
<reference evidence="3" key="1">
    <citation type="submission" date="2016-10" db="EMBL/GenBank/DDBJ databases">
        <authorList>
            <person name="Varghese N."/>
            <person name="Submissions S."/>
        </authorList>
    </citation>
    <scope>NUCLEOTIDE SEQUENCE [LARGE SCALE GENOMIC DNA]</scope>
    <source>
        <strain evidence="3">CGMCC 1.12397</strain>
    </source>
</reference>
<dbReference type="InterPro" id="IPR038695">
    <property type="entry name" value="Saro_0823-like_sf"/>
</dbReference>
<dbReference type="OrthoDB" id="6763at2157"/>
<dbReference type="RefSeq" id="WP_092537855.1">
    <property type="nucleotide sequence ID" value="NZ_FNKQ01000003.1"/>
</dbReference>
<dbReference type="Gene3D" id="2.60.120.1140">
    <property type="entry name" value="Protein of unknown function DUF192"/>
    <property type="match status" value="1"/>
</dbReference>
<gene>
    <name evidence="1" type="ORF">DWB78_06615</name>
    <name evidence="2" type="ORF">SAMN05216278_2520</name>
</gene>
<dbReference type="PANTHER" id="PTHR37953">
    <property type="entry name" value="UPF0127 PROTEIN MJ1496"/>
    <property type="match status" value="1"/>
</dbReference>
<dbReference type="EMBL" id="FNKQ01000003">
    <property type="protein sequence ID" value="SDQ78481.1"/>
    <property type="molecule type" value="Genomic_DNA"/>
</dbReference>
<dbReference type="PANTHER" id="PTHR37953:SF1">
    <property type="entry name" value="UPF0127 PROTEIN MJ1496"/>
    <property type="match status" value="1"/>
</dbReference>
<dbReference type="Pfam" id="PF02643">
    <property type="entry name" value="DUF192"/>
    <property type="match status" value="1"/>
</dbReference>
<organism evidence="2 3">
    <name type="scientific">Halopelagius longus</name>
    <dbReference type="NCBI Taxonomy" id="1236180"/>
    <lineage>
        <taxon>Archaea</taxon>
        <taxon>Methanobacteriati</taxon>
        <taxon>Methanobacteriota</taxon>
        <taxon>Stenosarchaea group</taxon>
        <taxon>Halobacteria</taxon>
        <taxon>Halobacteriales</taxon>
        <taxon>Haloferacaceae</taxon>
    </lineage>
</organism>
<reference evidence="2" key="2">
    <citation type="submission" date="2016-10" db="EMBL/GenBank/DDBJ databases">
        <authorList>
            <person name="de Groot N.N."/>
        </authorList>
    </citation>
    <scope>NUCLEOTIDE SEQUENCE [LARGE SCALE GENOMIC DNA]</scope>
    <source>
        <strain evidence="2">CGMCC 1.12397</strain>
    </source>
</reference>
<evidence type="ECO:0000313" key="2">
    <source>
        <dbReference type="EMBL" id="SDQ78481.1"/>
    </source>
</evidence>